<feature type="region of interest" description="Disordered" evidence="1">
    <location>
        <begin position="168"/>
        <end position="231"/>
    </location>
</feature>
<name>A0ABR1XIS3_9PEZI</name>
<protein>
    <submittedName>
        <fullName evidence="2">Uncharacterized protein</fullName>
    </submittedName>
</protein>
<evidence type="ECO:0000313" key="3">
    <source>
        <dbReference type="Proteomes" id="UP001456524"/>
    </source>
</evidence>
<comment type="caution">
    <text evidence="2">The sequence shown here is derived from an EMBL/GenBank/DDBJ whole genome shotgun (WGS) entry which is preliminary data.</text>
</comment>
<evidence type="ECO:0000256" key="1">
    <source>
        <dbReference type="SAM" id="MobiDB-lite"/>
    </source>
</evidence>
<proteinExistence type="predicted"/>
<accession>A0ABR1XIS3</accession>
<sequence>MTGLDAAAGQRAEALVHGADVGRAAVVDIVDALNCGDGVSLRIKEERRSDVPPRAMQRFSSRAGAASGSGMATAVAMEAAKMVARKAANFMLNEAVCLIEVVIGVCRGGWLKRRIEVVIADGDEVLCGDEGCPSYTLLILLLSLSFVLLAPRSPPLLSPLLACIRPSTSRHRASQPPPTPPHQPQHQRFFGLRPTSPRPNRQSLLFPVPGRGSCSSSDPGPQPLRGLHSHQAGQKASAIPLHLLSYSSISRFCGASLPCIAVLDLGSGGIEWES</sequence>
<reference evidence="2 3" key="1">
    <citation type="journal article" date="2022" name="G3 (Bethesda)">
        <title>Enemy or ally: a genomic approach to elucidate the lifestyle of Phyllosticta citrichinaensis.</title>
        <authorList>
            <person name="Buijs V.A."/>
            <person name="Groenewald J.Z."/>
            <person name="Haridas S."/>
            <person name="LaButti K.M."/>
            <person name="Lipzen A."/>
            <person name="Martin F.M."/>
            <person name="Barry K."/>
            <person name="Grigoriev I.V."/>
            <person name="Crous P.W."/>
            <person name="Seidl M.F."/>
        </authorList>
    </citation>
    <scope>NUCLEOTIDE SEQUENCE [LARGE SCALE GENOMIC DNA]</scope>
    <source>
        <strain evidence="2 3">CBS 129764</strain>
    </source>
</reference>
<dbReference type="EMBL" id="JBBWUH010000010">
    <property type="protein sequence ID" value="KAK8156040.1"/>
    <property type="molecule type" value="Genomic_DNA"/>
</dbReference>
<organism evidence="2 3">
    <name type="scientific">Phyllosticta citrichinensis</name>
    <dbReference type="NCBI Taxonomy" id="1130410"/>
    <lineage>
        <taxon>Eukaryota</taxon>
        <taxon>Fungi</taxon>
        <taxon>Dikarya</taxon>
        <taxon>Ascomycota</taxon>
        <taxon>Pezizomycotina</taxon>
        <taxon>Dothideomycetes</taxon>
        <taxon>Dothideomycetes incertae sedis</taxon>
        <taxon>Botryosphaeriales</taxon>
        <taxon>Phyllostictaceae</taxon>
        <taxon>Phyllosticta</taxon>
    </lineage>
</organism>
<gene>
    <name evidence="2" type="ORF">IWX90DRAFT_56942</name>
</gene>
<keyword evidence="3" id="KW-1185">Reference proteome</keyword>
<evidence type="ECO:0000313" key="2">
    <source>
        <dbReference type="EMBL" id="KAK8156040.1"/>
    </source>
</evidence>
<dbReference type="Proteomes" id="UP001456524">
    <property type="component" value="Unassembled WGS sequence"/>
</dbReference>